<reference evidence="2 3" key="1">
    <citation type="journal article" date="2016" name="Genome Biol. Evol.">
        <title>Divergent and convergent evolution of fungal pathogenicity.</title>
        <authorList>
            <person name="Shang Y."/>
            <person name="Xiao G."/>
            <person name="Zheng P."/>
            <person name="Cen K."/>
            <person name="Zhan S."/>
            <person name="Wang C."/>
        </authorList>
    </citation>
    <scope>NUCLEOTIDE SEQUENCE [LARGE SCALE GENOMIC DNA]</scope>
    <source>
        <strain evidence="2 3">RCEF 264</strain>
    </source>
</reference>
<dbReference type="Proteomes" id="UP000076874">
    <property type="component" value="Unassembled WGS sequence"/>
</dbReference>
<feature type="region of interest" description="Disordered" evidence="1">
    <location>
        <begin position="52"/>
        <end position="100"/>
    </location>
</feature>
<proteinExistence type="predicted"/>
<gene>
    <name evidence="2" type="ORF">SPI_05799</name>
</gene>
<sequence length="100" mass="11305">MRVLCGRPCPSHSASRKRTKAETESKADDNPEALRVRKAVDRSTVLRADCHRRPDFLSRRADPRRKRTSGIRSPRGNKIERTTLKDDMANDGGLSLHLPT</sequence>
<evidence type="ECO:0000313" key="2">
    <source>
        <dbReference type="EMBL" id="OAA59601.1"/>
    </source>
</evidence>
<protein>
    <submittedName>
        <fullName evidence="2">Uncharacterized protein</fullName>
    </submittedName>
</protein>
<accession>A0A167SGA2</accession>
<dbReference type="EMBL" id="AZHD01000010">
    <property type="protein sequence ID" value="OAA59601.1"/>
    <property type="molecule type" value="Genomic_DNA"/>
</dbReference>
<name>A0A167SGA2_9HYPO</name>
<feature type="compositionally biased region" description="Basic and acidic residues" evidence="1">
    <location>
        <begin position="77"/>
        <end position="88"/>
    </location>
</feature>
<organism evidence="2 3">
    <name type="scientific">Niveomyces insectorum RCEF 264</name>
    <dbReference type="NCBI Taxonomy" id="1081102"/>
    <lineage>
        <taxon>Eukaryota</taxon>
        <taxon>Fungi</taxon>
        <taxon>Dikarya</taxon>
        <taxon>Ascomycota</taxon>
        <taxon>Pezizomycotina</taxon>
        <taxon>Sordariomycetes</taxon>
        <taxon>Hypocreomycetidae</taxon>
        <taxon>Hypocreales</taxon>
        <taxon>Cordycipitaceae</taxon>
        <taxon>Niveomyces</taxon>
    </lineage>
</organism>
<comment type="caution">
    <text evidence="2">The sequence shown here is derived from an EMBL/GenBank/DDBJ whole genome shotgun (WGS) entry which is preliminary data.</text>
</comment>
<feature type="compositionally biased region" description="Basic and acidic residues" evidence="1">
    <location>
        <begin position="20"/>
        <end position="38"/>
    </location>
</feature>
<evidence type="ECO:0000256" key="1">
    <source>
        <dbReference type="SAM" id="MobiDB-lite"/>
    </source>
</evidence>
<dbReference type="AlphaFoldDB" id="A0A167SGA2"/>
<keyword evidence="3" id="KW-1185">Reference proteome</keyword>
<feature type="compositionally biased region" description="Basic and acidic residues" evidence="1">
    <location>
        <begin position="52"/>
        <end position="61"/>
    </location>
</feature>
<feature type="region of interest" description="Disordered" evidence="1">
    <location>
        <begin position="1"/>
        <end position="38"/>
    </location>
</feature>
<evidence type="ECO:0000313" key="3">
    <source>
        <dbReference type="Proteomes" id="UP000076874"/>
    </source>
</evidence>